<evidence type="ECO:0000313" key="2">
    <source>
        <dbReference type="EMBL" id="GGC62080.1"/>
    </source>
</evidence>
<proteinExistence type="predicted"/>
<sequence length="60" mass="6906">MSNKPELETAKERMPRFGRLLVVCFGVIIICGLLVWVNESYFSDCCSFDFLDRITGYHGK</sequence>
<keyword evidence="1" id="KW-0472">Membrane</keyword>
<dbReference type="RefSeq" id="WP_188564505.1">
    <property type="nucleotide sequence ID" value="NZ_BMED01000001.1"/>
</dbReference>
<dbReference type="EMBL" id="BMED01000001">
    <property type="protein sequence ID" value="GGC62080.1"/>
    <property type="molecule type" value="Genomic_DNA"/>
</dbReference>
<name>A0A916XCN3_9BURK</name>
<keyword evidence="1" id="KW-1133">Transmembrane helix</keyword>
<evidence type="ECO:0000256" key="1">
    <source>
        <dbReference type="SAM" id="Phobius"/>
    </source>
</evidence>
<dbReference type="AlphaFoldDB" id="A0A916XCN3"/>
<feature type="transmembrane region" description="Helical" evidence="1">
    <location>
        <begin position="20"/>
        <end position="37"/>
    </location>
</feature>
<organism evidence="2 3">
    <name type="scientific">Undibacterium terreum</name>
    <dbReference type="NCBI Taxonomy" id="1224302"/>
    <lineage>
        <taxon>Bacteria</taxon>
        <taxon>Pseudomonadati</taxon>
        <taxon>Pseudomonadota</taxon>
        <taxon>Betaproteobacteria</taxon>
        <taxon>Burkholderiales</taxon>
        <taxon>Oxalobacteraceae</taxon>
        <taxon>Undibacterium</taxon>
    </lineage>
</organism>
<evidence type="ECO:0000313" key="3">
    <source>
        <dbReference type="Proteomes" id="UP000637423"/>
    </source>
</evidence>
<accession>A0A916XCN3</accession>
<keyword evidence="3" id="KW-1185">Reference proteome</keyword>
<protein>
    <submittedName>
        <fullName evidence="2">Uncharacterized protein</fullName>
    </submittedName>
</protein>
<reference evidence="2" key="2">
    <citation type="submission" date="2020-09" db="EMBL/GenBank/DDBJ databases">
        <authorList>
            <person name="Sun Q."/>
            <person name="Zhou Y."/>
        </authorList>
    </citation>
    <scope>NUCLEOTIDE SEQUENCE</scope>
    <source>
        <strain evidence="2">CGMCC 1.10998</strain>
    </source>
</reference>
<keyword evidence="1" id="KW-0812">Transmembrane</keyword>
<dbReference type="Proteomes" id="UP000637423">
    <property type="component" value="Unassembled WGS sequence"/>
</dbReference>
<reference evidence="2" key="1">
    <citation type="journal article" date="2014" name="Int. J. Syst. Evol. Microbiol.">
        <title>Complete genome sequence of Corynebacterium casei LMG S-19264T (=DSM 44701T), isolated from a smear-ripened cheese.</title>
        <authorList>
            <consortium name="US DOE Joint Genome Institute (JGI-PGF)"/>
            <person name="Walter F."/>
            <person name="Albersmeier A."/>
            <person name="Kalinowski J."/>
            <person name="Ruckert C."/>
        </authorList>
    </citation>
    <scope>NUCLEOTIDE SEQUENCE</scope>
    <source>
        <strain evidence="2">CGMCC 1.10998</strain>
    </source>
</reference>
<gene>
    <name evidence="2" type="ORF">GCM10011396_06210</name>
</gene>
<comment type="caution">
    <text evidence="2">The sequence shown here is derived from an EMBL/GenBank/DDBJ whole genome shotgun (WGS) entry which is preliminary data.</text>
</comment>